<keyword evidence="2" id="KW-1185">Reference proteome</keyword>
<organism evidence="1 2">
    <name type="scientific">Tenacibaculum gallaicum</name>
    <dbReference type="NCBI Taxonomy" id="561505"/>
    <lineage>
        <taxon>Bacteria</taxon>
        <taxon>Pseudomonadati</taxon>
        <taxon>Bacteroidota</taxon>
        <taxon>Flavobacteriia</taxon>
        <taxon>Flavobacteriales</taxon>
        <taxon>Flavobacteriaceae</taxon>
        <taxon>Tenacibaculum</taxon>
    </lineage>
</organism>
<comment type="caution">
    <text evidence="1">The sequence shown here is derived from an EMBL/GenBank/DDBJ whole genome shotgun (WGS) entry which is preliminary data.</text>
</comment>
<proteinExistence type="predicted"/>
<evidence type="ECO:0000313" key="2">
    <source>
        <dbReference type="Proteomes" id="UP000256884"/>
    </source>
</evidence>
<sequence length="36" mass="4548">MEVRGYLFINDYWIFYDEKGNETHREYYKKGILINE</sequence>
<dbReference type="Proteomes" id="UP000256884">
    <property type="component" value="Unassembled WGS sequence"/>
</dbReference>
<protein>
    <submittedName>
        <fullName evidence="1">Uncharacterized protein</fullName>
    </submittedName>
</protein>
<accession>A0A3E0IDR9</accession>
<name>A0A3E0IDR9_9FLAO</name>
<gene>
    <name evidence="1" type="ORF">C7448_101803</name>
</gene>
<dbReference type="AlphaFoldDB" id="A0A3E0IDR9"/>
<evidence type="ECO:0000313" key="1">
    <source>
        <dbReference type="EMBL" id="REH56758.1"/>
    </source>
</evidence>
<dbReference type="EMBL" id="QUNS01000001">
    <property type="protein sequence ID" value="REH56758.1"/>
    <property type="molecule type" value="Genomic_DNA"/>
</dbReference>
<reference evidence="1 2" key="1">
    <citation type="submission" date="2018-08" db="EMBL/GenBank/DDBJ databases">
        <title>Genomic Encyclopedia of Type Strains, Phase IV (KMG-IV): sequencing the most valuable type-strain genomes for metagenomic binning, comparative biology and taxonomic classification.</title>
        <authorList>
            <person name="Goeker M."/>
        </authorList>
    </citation>
    <scope>NUCLEOTIDE SEQUENCE [LARGE SCALE GENOMIC DNA]</scope>
    <source>
        <strain evidence="1 2">DSM 18841</strain>
    </source>
</reference>